<dbReference type="SUPFAM" id="SSF50182">
    <property type="entry name" value="Sm-like ribonucleoproteins"/>
    <property type="match status" value="1"/>
</dbReference>
<feature type="transmembrane region" description="Helical" evidence="7">
    <location>
        <begin position="20"/>
        <end position="42"/>
    </location>
</feature>
<accession>A4A4U9</accession>
<dbReference type="InterPro" id="IPR011014">
    <property type="entry name" value="MscS_channel_TM-2"/>
</dbReference>
<dbReference type="Pfam" id="PF05552">
    <property type="entry name" value="MS_channel_1st_1"/>
    <property type="match status" value="1"/>
</dbReference>
<dbReference type="Pfam" id="PF21082">
    <property type="entry name" value="MS_channel_3rd"/>
    <property type="match status" value="1"/>
</dbReference>
<comment type="caution">
    <text evidence="10">The sequence shown here is derived from an EMBL/GenBank/DDBJ whole genome shotgun (WGS) entry which is preliminary data.</text>
</comment>
<dbReference type="RefSeq" id="WP_008294296.1">
    <property type="nucleotide sequence ID" value="NZ_CM002299.1"/>
</dbReference>
<feature type="domain" description="Mechanosensitive ion channel MscS" evidence="8">
    <location>
        <begin position="109"/>
        <end position="171"/>
    </location>
</feature>
<comment type="similarity">
    <text evidence="2 7">Belongs to the MscS (TC 1.A.23) family.</text>
</comment>
<name>A4A4U9_9GAMM</name>
<organism evidence="10 11">
    <name type="scientific">Congregibacter litoralis KT71</name>
    <dbReference type="NCBI Taxonomy" id="314285"/>
    <lineage>
        <taxon>Bacteria</taxon>
        <taxon>Pseudomonadati</taxon>
        <taxon>Pseudomonadota</taxon>
        <taxon>Gammaproteobacteria</taxon>
        <taxon>Cellvibrionales</taxon>
        <taxon>Halieaceae</taxon>
        <taxon>Congregibacter</taxon>
    </lineage>
</organism>
<reference evidence="10 11" key="2">
    <citation type="journal article" date="2009" name="PLoS ONE">
        <title>The photosynthetic apparatus and its regulation in the aerobic gammaproteobacterium Congregibacter litoralis gen. nov., sp. nov.</title>
        <authorList>
            <person name="Spring S."/>
            <person name="Lunsdorf H."/>
            <person name="Fuchs B.M."/>
            <person name="Tindall B.J."/>
        </authorList>
    </citation>
    <scope>NUCLEOTIDE SEQUENCE [LARGE SCALE GENOMIC DNA]</scope>
    <source>
        <strain evidence="10">KT71</strain>
    </source>
</reference>
<dbReference type="Pfam" id="PF00924">
    <property type="entry name" value="MS_channel_2nd"/>
    <property type="match status" value="1"/>
</dbReference>
<dbReference type="Gene3D" id="1.10.287.1260">
    <property type="match status" value="1"/>
</dbReference>
<dbReference type="GO" id="GO:0008381">
    <property type="term" value="F:mechanosensitive monoatomic ion channel activity"/>
    <property type="evidence" value="ECO:0007669"/>
    <property type="project" value="InterPro"/>
</dbReference>
<feature type="domain" description="Mechanosensitive ion channel MscS C-terminal" evidence="9">
    <location>
        <begin position="183"/>
        <end position="266"/>
    </location>
</feature>
<dbReference type="HOGENOM" id="CLU_037945_1_0_6"/>
<dbReference type="Proteomes" id="UP000019205">
    <property type="component" value="Chromosome"/>
</dbReference>
<evidence type="ECO:0000259" key="9">
    <source>
        <dbReference type="Pfam" id="PF21082"/>
    </source>
</evidence>
<evidence type="ECO:0000256" key="5">
    <source>
        <dbReference type="ARBA" id="ARBA00022989"/>
    </source>
</evidence>
<dbReference type="SUPFAM" id="SSF82689">
    <property type="entry name" value="Mechanosensitive channel protein MscS (YggB), C-terminal domain"/>
    <property type="match status" value="1"/>
</dbReference>
<evidence type="ECO:0000256" key="4">
    <source>
        <dbReference type="ARBA" id="ARBA00022692"/>
    </source>
</evidence>
<proteinExistence type="inferred from homology"/>
<evidence type="ECO:0000256" key="3">
    <source>
        <dbReference type="ARBA" id="ARBA00022475"/>
    </source>
</evidence>
<gene>
    <name evidence="10" type="ORF">KT71_09342</name>
</gene>
<reference evidence="10 11" key="1">
    <citation type="journal article" date="2007" name="Proc. Natl. Acad. Sci. U.S.A.">
        <title>Characterization of a marine gammaproteobacterium capable of aerobic anoxygenic photosynthesis.</title>
        <authorList>
            <person name="Fuchs B.M."/>
            <person name="Spring S."/>
            <person name="Teeling H."/>
            <person name="Quast C."/>
            <person name="Wulf J."/>
            <person name="Schattenhofer M."/>
            <person name="Yan S."/>
            <person name="Ferriera S."/>
            <person name="Johnson J."/>
            <person name="Glockner F.O."/>
            <person name="Amann R."/>
        </authorList>
    </citation>
    <scope>NUCLEOTIDE SEQUENCE [LARGE SCALE GENOMIC DNA]</scope>
    <source>
        <strain evidence="10">KT71</strain>
    </source>
</reference>
<keyword evidence="7" id="KW-0407">Ion channel</keyword>
<evidence type="ECO:0000256" key="2">
    <source>
        <dbReference type="ARBA" id="ARBA00008017"/>
    </source>
</evidence>
<dbReference type="STRING" id="314285.KT71_09342"/>
<dbReference type="InterPro" id="IPR011066">
    <property type="entry name" value="MscS_channel_C_sf"/>
</dbReference>
<comment type="caution">
    <text evidence="7">Lacks conserved residue(s) required for the propagation of feature annotation.</text>
</comment>
<comment type="subcellular location">
    <subcellularLocation>
        <location evidence="7">Cell inner membrane</location>
        <topology evidence="7">Multi-pass membrane protein</topology>
    </subcellularLocation>
    <subcellularLocation>
        <location evidence="1">Cell membrane</location>
        <topology evidence="1">Multi-pass membrane protein</topology>
    </subcellularLocation>
</comment>
<dbReference type="PANTHER" id="PTHR30221:SF1">
    <property type="entry name" value="SMALL-CONDUCTANCE MECHANOSENSITIVE CHANNEL"/>
    <property type="match status" value="1"/>
</dbReference>
<dbReference type="PANTHER" id="PTHR30221">
    <property type="entry name" value="SMALL-CONDUCTANCE MECHANOSENSITIVE CHANNEL"/>
    <property type="match status" value="1"/>
</dbReference>
<dbReference type="EMBL" id="AAOA02000003">
    <property type="protein sequence ID" value="EAQ98820.1"/>
    <property type="molecule type" value="Genomic_DNA"/>
</dbReference>
<dbReference type="SUPFAM" id="SSF82861">
    <property type="entry name" value="Mechanosensitive channel protein MscS (YggB), transmembrane region"/>
    <property type="match status" value="1"/>
</dbReference>
<keyword evidence="7" id="KW-0997">Cell inner membrane</keyword>
<keyword evidence="7" id="KW-0406">Ion transport</keyword>
<dbReference type="Gene3D" id="2.30.30.60">
    <property type="match status" value="1"/>
</dbReference>
<dbReference type="InterPro" id="IPR008910">
    <property type="entry name" value="MSC_TM_helix"/>
</dbReference>
<evidence type="ECO:0000256" key="6">
    <source>
        <dbReference type="ARBA" id="ARBA00023136"/>
    </source>
</evidence>
<dbReference type="InterPro" id="IPR010920">
    <property type="entry name" value="LSM_dom_sf"/>
</dbReference>
<dbReference type="eggNOG" id="COG0668">
    <property type="taxonomic scope" value="Bacteria"/>
</dbReference>
<evidence type="ECO:0000256" key="7">
    <source>
        <dbReference type="RuleBase" id="RU369025"/>
    </source>
</evidence>
<evidence type="ECO:0000313" key="11">
    <source>
        <dbReference type="Proteomes" id="UP000019205"/>
    </source>
</evidence>
<feature type="transmembrane region" description="Helical" evidence="7">
    <location>
        <begin position="62"/>
        <end position="84"/>
    </location>
</feature>
<keyword evidence="5 7" id="KW-1133">Transmembrane helix</keyword>
<evidence type="ECO:0000259" key="8">
    <source>
        <dbReference type="Pfam" id="PF00924"/>
    </source>
</evidence>
<evidence type="ECO:0000256" key="1">
    <source>
        <dbReference type="ARBA" id="ARBA00004651"/>
    </source>
</evidence>
<keyword evidence="7" id="KW-0813">Transport</keyword>
<keyword evidence="6 7" id="KW-0472">Membrane</keyword>
<evidence type="ECO:0000313" key="10">
    <source>
        <dbReference type="EMBL" id="EAQ98820.1"/>
    </source>
</evidence>
<dbReference type="InterPro" id="IPR023408">
    <property type="entry name" value="MscS_beta-dom_sf"/>
</dbReference>
<dbReference type="AlphaFoldDB" id="A4A4U9"/>
<dbReference type="Gene3D" id="3.30.70.100">
    <property type="match status" value="1"/>
</dbReference>
<comment type="subunit">
    <text evidence="7">Homoheptamer.</text>
</comment>
<sequence>MKFLTPLFDQLQTMWVSLVKALPLLSLAALLLLVTWIILRVVRRVLRSTLGKSSMRPSLANLLQTVVHTALWTLSILTALTIVFPSLTPAKLLATIGLGSVAVGFAFRDVFENFLAGALIMLRKPMRIGDFIDCGDVSGKIEQITIRDTYVRTTDGVLILVPNSYIFKNPVYVETDQSLRRYETVCGVAYGEDADNARAVILDAVESLSDIDQSKGVEIYASEFNSSSVDFTIRWWATSTPPGLHSSRDSVIRAVKRALDDRGIEIPFPYRTLTFAEPLELTGGNVKEKVDDERKVEEGQA</sequence>
<dbReference type="GO" id="GO:0005886">
    <property type="term" value="C:plasma membrane"/>
    <property type="evidence" value="ECO:0007669"/>
    <property type="project" value="UniProtKB-SubCell"/>
</dbReference>
<protein>
    <recommendedName>
        <fullName evidence="7">Small-conductance mechanosensitive channel</fullName>
    </recommendedName>
</protein>
<dbReference type="InterPro" id="IPR006685">
    <property type="entry name" value="MscS_channel_2nd"/>
</dbReference>
<dbReference type="InterPro" id="IPR049278">
    <property type="entry name" value="MS_channel_C"/>
</dbReference>
<comment type="function">
    <text evidence="7">Mechanosensitive channel that participates in the regulation of osmotic pressure changes within the cell, opening in response to stretch forces in the membrane lipid bilayer, without the need for other proteins. Contributes to normal resistance to hypoosmotic shock. Forms an ion channel of 1.0 nanosiemens conductance with a slight preference for anions.</text>
</comment>
<dbReference type="InterPro" id="IPR045275">
    <property type="entry name" value="MscS_archaea/bacteria_type"/>
</dbReference>
<keyword evidence="4 7" id="KW-0812">Transmembrane</keyword>
<keyword evidence="11" id="KW-1185">Reference proteome</keyword>
<keyword evidence="3" id="KW-1003">Cell membrane</keyword>